<organism evidence="1 2">
    <name type="scientific">Campylobacter concisus</name>
    <dbReference type="NCBI Taxonomy" id="199"/>
    <lineage>
        <taxon>Bacteria</taxon>
        <taxon>Pseudomonadati</taxon>
        <taxon>Campylobacterota</taxon>
        <taxon>Epsilonproteobacteria</taxon>
        <taxon>Campylobacterales</taxon>
        <taxon>Campylobacteraceae</taxon>
        <taxon>Campylobacter</taxon>
    </lineage>
</organism>
<reference evidence="1 2" key="2">
    <citation type="journal article" date="2020" name="Microb. Genom.">
        <title>Analysis of complete Campylobacter concisus genomes identifies genomospecies features, secretion systems and novel plasmids and their association with severe ulcerative colitis.</title>
        <authorList>
            <person name="Liu F."/>
            <person name="Chen S."/>
            <person name="Luu L.D.W."/>
            <person name="Lee S.A."/>
            <person name="Tay A.C.Y."/>
            <person name="Wu R."/>
            <person name="Riordan S.M."/>
            <person name="Lan R."/>
            <person name="Liu L."/>
            <person name="Zhang L."/>
        </authorList>
    </citation>
    <scope>NUCLEOTIDE SEQUENCE [LARGE SCALE GENOMIC DNA]</scope>
    <source>
        <strain evidence="1 2">H16O-S1</strain>
    </source>
</reference>
<proteinExistence type="predicted"/>
<dbReference type="Proteomes" id="UP000594571">
    <property type="component" value="Chromosome"/>
</dbReference>
<gene>
    <name evidence="1" type="ORF">CVS89_02665</name>
</gene>
<name>A0A7S9WXT7_9BACT</name>
<dbReference type="InterPro" id="IPR025412">
    <property type="entry name" value="DUF4304"/>
</dbReference>
<evidence type="ECO:0000313" key="2">
    <source>
        <dbReference type="Proteomes" id="UP000594571"/>
    </source>
</evidence>
<evidence type="ECO:0000313" key="1">
    <source>
        <dbReference type="EMBL" id="QPH97189.1"/>
    </source>
</evidence>
<dbReference type="EMBL" id="CP049263">
    <property type="protein sequence ID" value="QPH97189.1"/>
    <property type="molecule type" value="Genomic_DNA"/>
</dbReference>
<protein>
    <submittedName>
        <fullName evidence="1">DUF4304 domain-containing protein</fullName>
    </submittedName>
</protein>
<accession>A0A7S9WXT7</accession>
<dbReference type="AlphaFoldDB" id="A0A7S9WXT7"/>
<reference evidence="1 2" key="1">
    <citation type="journal article" date="2018" name="Emerg. Microbes Infect.">
        <title>Genomic analysis of oral Campylobacter concisus strains identified a potential bacterial molecular marker associated with active Crohn's disease.</title>
        <authorList>
            <person name="Liu F."/>
            <person name="Ma R."/>
            <person name="Tay C.Y.A."/>
            <person name="Octavia S."/>
            <person name="Lan R."/>
            <person name="Chung H.K.L."/>
            <person name="Riordan S.M."/>
            <person name="Grimm M.C."/>
            <person name="Leong R.W."/>
            <person name="Tanaka M.M."/>
            <person name="Connor S."/>
            <person name="Zhang L."/>
        </authorList>
    </citation>
    <scope>NUCLEOTIDE SEQUENCE [LARGE SCALE GENOMIC DNA]</scope>
    <source>
        <strain evidence="1 2">H16O-S1</strain>
    </source>
</reference>
<dbReference type="RefSeq" id="WP_107848327.1">
    <property type="nucleotide sequence ID" value="NZ_CP049263.1"/>
</dbReference>
<dbReference type="Pfam" id="PF14137">
    <property type="entry name" value="DUF4304"/>
    <property type="match status" value="1"/>
</dbReference>
<sequence>MKEKFDELIALLKPLFKDNGFSKSALNFYKNIPNFIYIVNFQKSSGNSSERTRFYINCGIYAPFIEATLGKEALSKPKEYECHFRARVHEITRTSAAYYELEPDSDVAKIYENVANDLGFVFKFFEQNSSEAKNLIELMLEQNGLAAINQLYEYLLIKDKSEILVSHAKKLYAKHGSEARWGKFQKQINELLRKYKKDEINFKE</sequence>